<organism evidence="1 2">
    <name type="scientific">Streptomyces massasporeus</name>
    <dbReference type="NCBI Taxonomy" id="67324"/>
    <lineage>
        <taxon>Bacteria</taxon>
        <taxon>Bacillati</taxon>
        <taxon>Actinomycetota</taxon>
        <taxon>Actinomycetes</taxon>
        <taxon>Kitasatosporales</taxon>
        <taxon>Streptomycetaceae</taxon>
        <taxon>Streptomyces</taxon>
    </lineage>
</organism>
<dbReference type="EMBL" id="JBIAFP010000008">
    <property type="protein sequence ID" value="MFE9226149.1"/>
    <property type="molecule type" value="Genomic_DNA"/>
</dbReference>
<reference evidence="1 2" key="1">
    <citation type="submission" date="2024-10" db="EMBL/GenBank/DDBJ databases">
        <title>The Natural Products Discovery Center: Release of the First 8490 Sequenced Strains for Exploring Actinobacteria Biosynthetic Diversity.</title>
        <authorList>
            <person name="Kalkreuter E."/>
            <person name="Kautsar S.A."/>
            <person name="Yang D."/>
            <person name="Bader C.D."/>
            <person name="Teijaro C.N."/>
            <person name="Fluegel L."/>
            <person name="Davis C.M."/>
            <person name="Simpson J.R."/>
            <person name="Lauterbach L."/>
            <person name="Steele A.D."/>
            <person name="Gui C."/>
            <person name="Meng S."/>
            <person name="Li G."/>
            <person name="Viehrig K."/>
            <person name="Ye F."/>
            <person name="Su P."/>
            <person name="Kiefer A.F."/>
            <person name="Nichols A."/>
            <person name="Cepeda A.J."/>
            <person name="Yan W."/>
            <person name="Fan B."/>
            <person name="Jiang Y."/>
            <person name="Adhikari A."/>
            <person name="Zheng C.-J."/>
            <person name="Schuster L."/>
            <person name="Cowan T.M."/>
            <person name="Smanski M.J."/>
            <person name="Chevrette M.G."/>
            <person name="De Carvalho L.P.S."/>
            <person name="Shen B."/>
        </authorList>
    </citation>
    <scope>NUCLEOTIDE SEQUENCE [LARGE SCALE GENOMIC DNA]</scope>
    <source>
        <strain evidence="1 2">NPDC007066</strain>
    </source>
</reference>
<keyword evidence="2" id="KW-1185">Reference proteome</keyword>
<name>A0ABW6LEJ9_9ACTN</name>
<evidence type="ECO:0000313" key="2">
    <source>
        <dbReference type="Proteomes" id="UP001601288"/>
    </source>
</evidence>
<dbReference type="Proteomes" id="UP001601288">
    <property type="component" value="Unassembled WGS sequence"/>
</dbReference>
<evidence type="ECO:0000313" key="1">
    <source>
        <dbReference type="EMBL" id="MFE9226149.1"/>
    </source>
</evidence>
<sequence>MTDTRWQKYATMLETDGGYRETGVFELLTMAGEQVAGARILERIEEGLAAASIGHFPTRLPRDQNARVLLYRRDLQGPGSLLHLVRQLTETGTATASQIITLHALLLPLRRKAMEDAAPA</sequence>
<comment type="caution">
    <text evidence="1">The sequence shown here is derived from an EMBL/GenBank/DDBJ whole genome shotgun (WGS) entry which is preliminary data.</text>
</comment>
<accession>A0ABW6LEJ9</accession>
<dbReference type="RefSeq" id="WP_358278758.1">
    <property type="nucleotide sequence ID" value="NZ_JBEYGJ010000003.1"/>
</dbReference>
<proteinExistence type="predicted"/>
<gene>
    <name evidence="1" type="ORF">ACFYM3_16220</name>
</gene>
<protein>
    <submittedName>
        <fullName evidence="1">Uncharacterized protein</fullName>
    </submittedName>
</protein>